<dbReference type="EMBL" id="CP036150">
    <property type="protein sequence ID" value="QEN07663.1"/>
    <property type="molecule type" value="Genomic_DNA"/>
</dbReference>
<proteinExistence type="predicted"/>
<keyword evidence="2" id="KW-1185">Reference proteome</keyword>
<accession>A0A5C1QHQ3</accession>
<name>A0A5C1QHQ3_9SPIO</name>
<evidence type="ECO:0000313" key="2">
    <source>
        <dbReference type="Proteomes" id="UP000324209"/>
    </source>
</evidence>
<dbReference type="RefSeq" id="WP_149485743.1">
    <property type="nucleotide sequence ID" value="NZ_CP036150.1"/>
</dbReference>
<organism evidence="1 2">
    <name type="scientific">Oceanispirochaeta crateris</name>
    <dbReference type="NCBI Taxonomy" id="2518645"/>
    <lineage>
        <taxon>Bacteria</taxon>
        <taxon>Pseudomonadati</taxon>
        <taxon>Spirochaetota</taxon>
        <taxon>Spirochaetia</taxon>
        <taxon>Spirochaetales</taxon>
        <taxon>Spirochaetaceae</taxon>
        <taxon>Oceanispirochaeta</taxon>
    </lineage>
</organism>
<evidence type="ECO:0000313" key="1">
    <source>
        <dbReference type="EMBL" id="QEN07663.1"/>
    </source>
</evidence>
<dbReference type="Proteomes" id="UP000324209">
    <property type="component" value="Chromosome"/>
</dbReference>
<dbReference type="OrthoDB" id="350374at2"/>
<sequence>MKKYLRFIFFLLFLIPAVKPMDLHAYKILYAEQFYRLYHQHMHQYPEDTLENIHYLGMALRSDFANPLNALATINNEKEWEKYRYLFYMHVNLKLVDSYLKLGMKYDKRNAYFYNYPWKFSNLDSLDTAEECYRYALNFWEDAKEWSAKAASDKFAWMFLTDIQFWEDESYRIETGELNYQRTIQRELDRLQRVREAFESMDENTY</sequence>
<reference evidence="1 2" key="1">
    <citation type="submission" date="2019-02" db="EMBL/GenBank/DDBJ databases">
        <title>Complete Genome Sequence and Methylome Analysis of free living Spirochaetas.</title>
        <authorList>
            <person name="Fomenkov A."/>
            <person name="Dubinina G."/>
            <person name="Leshcheva N."/>
            <person name="Mikheeva N."/>
            <person name="Grabovich M."/>
            <person name="Vincze T."/>
            <person name="Roberts R.J."/>
        </authorList>
    </citation>
    <scope>NUCLEOTIDE SEQUENCE [LARGE SCALE GENOMIC DNA]</scope>
    <source>
        <strain evidence="1 2">K2</strain>
    </source>
</reference>
<protein>
    <submittedName>
        <fullName evidence="1">Uncharacterized protein</fullName>
    </submittedName>
</protein>
<dbReference type="KEGG" id="ock:EXM22_06540"/>
<dbReference type="AlphaFoldDB" id="A0A5C1QHQ3"/>
<gene>
    <name evidence="1" type="ORF">EXM22_06540</name>
</gene>